<sequence>MTFNSTELDNILRRLSSASQGRNHAGSTNQVPKLSIREAVLYREHEKKRKEREEKEIKEQEEKEEKMALIVANASAFTAPAVYGFSLVNSA</sequence>
<keyword evidence="3" id="KW-1185">Reference proteome</keyword>
<reference evidence="2 3" key="2">
    <citation type="journal article" date="2012" name="Eukaryot. Cell">
        <title>Genome update of Botrytis cinerea strains B05.10 and T4.</title>
        <authorList>
            <person name="Staats M."/>
            <person name="van Kan J.A."/>
        </authorList>
    </citation>
    <scope>NUCLEOTIDE SEQUENCE [LARGE SCALE GENOMIC DNA]</scope>
    <source>
        <strain evidence="2 3">B05.10</strain>
    </source>
</reference>
<protein>
    <submittedName>
        <fullName evidence="2">Uncharacterized protein</fullName>
    </submittedName>
</protein>
<evidence type="ECO:0000313" key="2">
    <source>
        <dbReference type="EMBL" id="ATZ53217.1"/>
    </source>
</evidence>
<name>A0A384JS50_BOTFB</name>
<evidence type="ECO:0000313" key="3">
    <source>
        <dbReference type="Proteomes" id="UP000001798"/>
    </source>
</evidence>
<dbReference type="VEuPathDB" id="FungiDB:Bcin09g00950"/>
<dbReference type="EMBL" id="CP009813">
    <property type="protein sequence ID" value="ATZ53217.1"/>
    <property type="molecule type" value="Genomic_DNA"/>
</dbReference>
<reference evidence="2 3" key="3">
    <citation type="journal article" date="2017" name="Mol. Plant Pathol.">
        <title>A gapless genome sequence of the fungus Botrytis cinerea.</title>
        <authorList>
            <person name="Van Kan J.A."/>
            <person name="Stassen J.H."/>
            <person name="Mosbach A."/>
            <person name="Van Der Lee T.A."/>
            <person name="Faino L."/>
            <person name="Farmer A.D."/>
            <person name="Papasotiriou D.G."/>
            <person name="Zhou S."/>
            <person name="Seidl M.F."/>
            <person name="Cottam E."/>
            <person name="Edel D."/>
            <person name="Hahn M."/>
            <person name="Schwartz D.C."/>
            <person name="Dietrich R.A."/>
            <person name="Widdison S."/>
            <person name="Scalliet G."/>
        </authorList>
    </citation>
    <scope>NUCLEOTIDE SEQUENCE [LARGE SCALE GENOMIC DNA]</scope>
    <source>
        <strain evidence="2 3">B05.10</strain>
    </source>
</reference>
<evidence type="ECO:0000256" key="1">
    <source>
        <dbReference type="SAM" id="MobiDB-lite"/>
    </source>
</evidence>
<dbReference type="OrthoDB" id="10484749at2759"/>
<dbReference type="RefSeq" id="XP_024550685.1">
    <property type="nucleotide sequence ID" value="XM_024694892.1"/>
</dbReference>
<gene>
    <name evidence="2" type="ORF">BCIN_09g00950</name>
</gene>
<organism evidence="2 3">
    <name type="scientific">Botryotinia fuckeliana (strain B05.10)</name>
    <name type="common">Noble rot fungus</name>
    <name type="synonym">Botrytis cinerea</name>
    <dbReference type="NCBI Taxonomy" id="332648"/>
    <lineage>
        <taxon>Eukaryota</taxon>
        <taxon>Fungi</taxon>
        <taxon>Dikarya</taxon>
        <taxon>Ascomycota</taxon>
        <taxon>Pezizomycotina</taxon>
        <taxon>Leotiomycetes</taxon>
        <taxon>Helotiales</taxon>
        <taxon>Sclerotiniaceae</taxon>
        <taxon>Botrytis</taxon>
    </lineage>
</organism>
<dbReference type="Proteomes" id="UP000001798">
    <property type="component" value="Chromosome 9"/>
</dbReference>
<dbReference type="AlphaFoldDB" id="A0A384JS50"/>
<proteinExistence type="predicted"/>
<accession>A0A384JS50</accession>
<reference evidence="2 3" key="1">
    <citation type="journal article" date="2011" name="PLoS Genet.">
        <title>Genomic analysis of the necrotrophic fungal pathogens Sclerotinia sclerotiorum and Botrytis cinerea.</title>
        <authorList>
            <person name="Amselem J."/>
            <person name="Cuomo C.A."/>
            <person name="van Kan J.A."/>
            <person name="Viaud M."/>
            <person name="Benito E.P."/>
            <person name="Couloux A."/>
            <person name="Coutinho P.M."/>
            <person name="de Vries R.P."/>
            <person name="Dyer P.S."/>
            <person name="Fillinger S."/>
            <person name="Fournier E."/>
            <person name="Gout L."/>
            <person name="Hahn M."/>
            <person name="Kohn L."/>
            <person name="Lapalu N."/>
            <person name="Plummer K.M."/>
            <person name="Pradier J.M."/>
            <person name="Quevillon E."/>
            <person name="Sharon A."/>
            <person name="Simon A."/>
            <person name="ten Have A."/>
            <person name="Tudzynski B."/>
            <person name="Tudzynski P."/>
            <person name="Wincker P."/>
            <person name="Andrew M."/>
            <person name="Anthouard V."/>
            <person name="Beever R.E."/>
            <person name="Beffa R."/>
            <person name="Benoit I."/>
            <person name="Bouzid O."/>
            <person name="Brault B."/>
            <person name="Chen Z."/>
            <person name="Choquer M."/>
            <person name="Collemare J."/>
            <person name="Cotton P."/>
            <person name="Danchin E.G."/>
            <person name="Da Silva C."/>
            <person name="Gautier A."/>
            <person name="Giraud C."/>
            <person name="Giraud T."/>
            <person name="Gonzalez C."/>
            <person name="Grossetete S."/>
            <person name="Guldener U."/>
            <person name="Henrissat B."/>
            <person name="Howlett B.J."/>
            <person name="Kodira C."/>
            <person name="Kretschmer M."/>
            <person name="Lappartient A."/>
            <person name="Leroch M."/>
            <person name="Levis C."/>
            <person name="Mauceli E."/>
            <person name="Neuveglise C."/>
            <person name="Oeser B."/>
            <person name="Pearson M."/>
            <person name="Poulain J."/>
            <person name="Poussereau N."/>
            <person name="Quesneville H."/>
            <person name="Rascle C."/>
            <person name="Schumacher J."/>
            <person name="Segurens B."/>
            <person name="Sexton A."/>
            <person name="Silva E."/>
            <person name="Sirven C."/>
            <person name="Soanes D.M."/>
            <person name="Talbot N.J."/>
            <person name="Templeton M."/>
            <person name="Yandava C."/>
            <person name="Yarden O."/>
            <person name="Zeng Q."/>
            <person name="Rollins J.A."/>
            <person name="Lebrun M.H."/>
            <person name="Dickman M."/>
        </authorList>
    </citation>
    <scope>NUCLEOTIDE SEQUENCE [LARGE SCALE GENOMIC DNA]</scope>
    <source>
        <strain evidence="2 3">B05.10</strain>
    </source>
</reference>
<dbReference type="GeneID" id="5425926"/>
<dbReference type="KEGG" id="bfu:BCIN_09g00950"/>
<feature type="region of interest" description="Disordered" evidence="1">
    <location>
        <begin position="45"/>
        <end position="64"/>
    </location>
</feature>